<organism evidence="2 3">
    <name type="scientific">Triangularia setosa</name>
    <dbReference type="NCBI Taxonomy" id="2587417"/>
    <lineage>
        <taxon>Eukaryota</taxon>
        <taxon>Fungi</taxon>
        <taxon>Dikarya</taxon>
        <taxon>Ascomycota</taxon>
        <taxon>Pezizomycotina</taxon>
        <taxon>Sordariomycetes</taxon>
        <taxon>Sordariomycetidae</taxon>
        <taxon>Sordariales</taxon>
        <taxon>Podosporaceae</taxon>
        <taxon>Triangularia</taxon>
    </lineage>
</organism>
<protein>
    <submittedName>
        <fullName evidence="2">Uncharacterized protein</fullName>
    </submittedName>
</protein>
<evidence type="ECO:0000313" key="2">
    <source>
        <dbReference type="EMBL" id="KAK4175778.1"/>
    </source>
</evidence>
<feature type="non-terminal residue" evidence="2">
    <location>
        <position position="81"/>
    </location>
</feature>
<dbReference type="EMBL" id="MU866220">
    <property type="protein sequence ID" value="KAK4175778.1"/>
    <property type="molecule type" value="Genomic_DNA"/>
</dbReference>
<name>A0AAN7A6D5_9PEZI</name>
<evidence type="ECO:0000256" key="1">
    <source>
        <dbReference type="SAM" id="SignalP"/>
    </source>
</evidence>
<keyword evidence="1" id="KW-0732">Signal</keyword>
<evidence type="ECO:0000313" key="3">
    <source>
        <dbReference type="Proteomes" id="UP001302321"/>
    </source>
</evidence>
<reference evidence="2" key="1">
    <citation type="journal article" date="2023" name="Mol. Phylogenet. Evol.">
        <title>Genome-scale phylogeny and comparative genomics of the fungal order Sordariales.</title>
        <authorList>
            <person name="Hensen N."/>
            <person name="Bonometti L."/>
            <person name="Westerberg I."/>
            <person name="Brannstrom I.O."/>
            <person name="Guillou S."/>
            <person name="Cros-Aarteil S."/>
            <person name="Calhoun S."/>
            <person name="Haridas S."/>
            <person name="Kuo A."/>
            <person name="Mondo S."/>
            <person name="Pangilinan J."/>
            <person name="Riley R."/>
            <person name="LaButti K."/>
            <person name="Andreopoulos B."/>
            <person name="Lipzen A."/>
            <person name="Chen C."/>
            <person name="Yan M."/>
            <person name="Daum C."/>
            <person name="Ng V."/>
            <person name="Clum A."/>
            <person name="Steindorff A."/>
            <person name="Ohm R.A."/>
            <person name="Martin F."/>
            <person name="Silar P."/>
            <person name="Natvig D.O."/>
            <person name="Lalanne C."/>
            <person name="Gautier V."/>
            <person name="Ament-Velasquez S.L."/>
            <person name="Kruys A."/>
            <person name="Hutchinson M.I."/>
            <person name="Powell A.J."/>
            <person name="Barry K."/>
            <person name="Miller A.N."/>
            <person name="Grigoriev I.V."/>
            <person name="Debuchy R."/>
            <person name="Gladieux P."/>
            <person name="Hiltunen Thoren M."/>
            <person name="Johannesson H."/>
        </authorList>
    </citation>
    <scope>NUCLEOTIDE SEQUENCE</scope>
    <source>
        <strain evidence="2">CBS 892.96</strain>
    </source>
</reference>
<accession>A0AAN7A6D5</accession>
<feature type="signal peptide" evidence="1">
    <location>
        <begin position="1"/>
        <end position="22"/>
    </location>
</feature>
<reference evidence="2" key="2">
    <citation type="submission" date="2023-05" db="EMBL/GenBank/DDBJ databases">
        <authorList>
            <consortium name="Lawrence Berkeley National Laboratory"/>
            <person name="Steindorff A."/>
            <person name="Hensen N."/>
            <person name="Bonometti L."/>
            <person name="Westerberg I."/>
            <person name="Brannstrom I.O."/>
            <person name="Guillou S."/>
            <person name="Cros-Aarteil S."/>
            <person name="Calhoun S."/>
            <person name="Haridas S."/>
            <person name="Kuo A."/>
            <person name="Mondo S."/>
            <person name="Pangilinan J."/>
            <person name="Riley R."/>
            <person name="Labutti K."/>
            <person name="Andreopoulos B."/>
            <person name="Lipzen A."/>
            <person name="Chen C."/>
            <person name="Yanf M."/>
            <person name="Daum C."/>
            <person name="Ng V."/>
            <person name="Clum A."/>
            <person name="Ohm R."/>
            <person name="Martin F."/>
            <person name="Silar P."/>
            <person name="Natvig D."/>
            <person name="Lalanne C."/>
            <person name="Gautier V."/>
            <person name="Ament-Velasquez S.L."/>
            <person name="Kruys A."/>
            <person name="Hutchinson M.I."/>
            <person name="Powell A.J."/>
            <person name="Barry K."/>
            <person name="Miller A.N."/>
            <person name="Grigoriev I.V."/>
            <person name="Debuchy R."/>
            <person name="Gladieux P."/>
            <person name="Thoren M.H."/>
            <person name="Johannesson H."/>
        </authorList>
    </citation>
    <scope>NUCLEOTIDE SEQUENCE</scope>
    <source>
        <strain evidence="2">CBS 892.96</strain>
    </source>
</reference>
<feature type="chain" id="PRO_5042825513" evidence="1">
    <location>
        <begin position="23"/>
        <end position="81"/>
    </location>
</feature>
<proteinExistence type="predicted"/>
<gene>
    <name evidence="2" type="ORF">QBC36DRAFT_330673</name>
</gene>
<dbReference type="AlphaFoldDB" id="A0AAN7A6D5"/>
<comment type="caution">
    <text evidence="2">The sequence shown here is derived from an EMBL/GenBank/DDBJ whole genome shotgun (WGS) entry which is preliminary data.</text>
</comment>
<sequence>MASPRFLDALFILLTVLPITSANPVLTPPRPYLYRVNNWNTTSTNASTLPTSAHDNTTSICGSRSDAPIFTRMSEGNTLLA</sequence>
<dbReference type="Proteomes" id="UP001302321">
    <property type="component" value="Unassembled WGS sequence"/>
</dbReference>
<keyword evidence="3" id="KW-1185">Reference proteome</keyword>